<organism evidence="2 3">
    <name type="scientific">Rhypophila decipiens</name>
    <dbReference type="NCBI Taxonomy" id="261697"/>
    <lineage>
        <taxon>Eukaryota</taxon>
        <taxon>Fungi</taxon>
        <taxon>Dikarya</taxon>
        <taxon>Ascomycota</taxon>
        <taxon>Pezizomycotina</taxon>
        <taxon>Sordariomycetes</taxon>
        <taxon>Sordariomycetidae</taxon>
        <taxon>Sordariales</taxon>
        <taxon>Naviculisporaceae</taxon>
        <taxon>Rhypophila</taxon>
    </lineage>
</organism>
<feature type="transmembrane region" description="Helical" evidence="1">
    <location>
        <begin position="383"/>
        <end position="404"/>
    </location>
</feature>
<dbReference type="EMBL" id="MU858076">
    <property type="protein sequence ID" value="KAK4215811.1"/>
    <property type="molecule type" value="Genomic_DNA"/>
</dbReference>
<keyword evidence="1" id="KW-0812">Transmembrane</keyword>
<keyword evidence="1" id="KW-1133">Transmembrane helix</keyword>
<reference evidence="2" key="2">
    <citation type="submission" date="2023-05" db="EMBL/GenBank/DDBJ databases">
        <authorList>
            <consortium name="Lawrence Berkeley National Laboratory"/>
            <person name="Steindorff A."/>
            <person name="Hensen N."/>
            <person name="Bonometti L."/>
            <person name="Westerberg I."/>
            <person name="Brannstrom I.O."/>
            <person name="Guillou S."/>
            <person name="Cros-Aarteil S."/>
            <person name="Calhoun S."/>
            <person name="Haridas S."/>
            <person name="Kuo A."/>
            <person name="Mondo S."/>
            <person name="Pangilinan J."/>
            <person name="Riley R."/>
            <person name="Labutti K."/>
            <person name="Andreopoulos B."/>
            <person name="Lipzen A."/>
            <person name="Chen C."/>
            <person name="Yanf M."/>
            <person name="Daum C."/>
            <person name="Ng V."/>
            <person name="Clum A."/>
            <person name="Ohm R."/>
            <person name="Martin F."/>
            <person name="Silar P."/>
            <person name="Natvig D."/>
            <person name="Lalanne C."/>
            <person name="Gautier V."/>
            <person name="Ament-Velasquez S.L."/>
            <person name="Kruys A."/>
            <person name="Hutchinson M.I."/>
            <person name="Powell A.J."/>
            <person name="Barry K."/>
            <person name="Miller A.N."/>
            <person name="Grigoriev I.V."/>
            <person name="Debuchy R."/>
            <person name="Gladieux P."/>
            <person name="Thoren M.H."/>
            <person name="Johannesson H."/>
        </authorList>
    </citation>
    <scope>NUCLEOTIDE SEQUENCE</scope>
    <source>
        <strain evidence="2">PSN293</strain>
    </source>
</reference>
<feature type="transmembrane region" description="Helical" evidence="1">
    <location>
        <begin position="309"/>
        <end position="330"/>
    </location>
</feature>
<feature type="transmembrane region" description="Helical" evidence="1">
    <location>
        <begin position="56"/>
        <end position="75"/>
    </location>
</feature>
<keyword evidence="1" id="KW-0472">Membrane</keyword>
<evidence type="ECO:0000256" key="1">
    <source>
        <dbReference type="SAM" id="Phobius"/>
    </source>
</evidence>
<evidence type="ECO:0000313" key="2">
    <source>
        <dbReference type="EMBL" id="KAK4215811.1"/>
    </source>
</evidence>
<dbReference type="Proteomes" id="UP001301769">
    <property type="component" value="Unassembled WGS sequence"/>
</dbReference>
<keyword evidence="3" id="KW-1185">Reference proteome</keyword>
<sequence length="420" mass="45930">MTNFTIPLPNGTTNHGNPKLVCTPATTEDLFVFYISNYFIHAATLPTGPGESKEETLFAILNALFIPGFGILRAVRRLVMYPSVRQGLSPVDRACASGALCMIVHKNTIDALKTATGDEKALISDEVVASANWAAETFQGTLDNTRFLPVRDIHGVCQPPEDYLLCVVPFGVQLKPFSGPTTEAKKPYVLSSDYSVVKALFSLVQIVLGSITIYRSRGDQITQYGYASFGLSVVPYVFMSVVNAIATVCAPTFPTMYMIRTPDMDRAEGDGGHFDGVVAELVPGKPEEEYKDGETKREKVPSTMTERPWTFLYIVLIFLLSLAVPLGIVGALSGNFGQGLRSTKAQRGWIMSWMLIGSLSSLIALFFQLALRFAPPTNEHYGWMLFIALCIVAPFWVPAIGGMVSVSGQLKEYGICTRFD</sequence>
<feature type="transmembrane region" description="Helical" evidence="1">
    <location>
        <begin position="195"/>
        <end position="214"/>
    </location>
</feature>
<name>A0AAN7B7P1_9PEZI</name>
<dbReference type="AlphaFoldDB" id="A0AAN7B7P1"/>
<protein>
    <submittedName>
        <fullName evidence="2">Uncharacterized protein</fullName>
    </submittedName>
</protein>
<proteinExistence type="predicted"/>
<comment type="caution">
    <text evidence="2">The sequence shown here is derived from an EMBL/GenBank/DDBJ whole genome shotgun (WGS) entry which is preliminary data.</text>
</comment>
<feature type="transmembrane region" description="Helical" evidence="1">
    <location>
        <begin position="226"/>
        <end position="250"/>
    </location>
</feature>
<evidence type="ECO:0000313" key="3">
    <source>
        <dbReference type="Proteomes" id="UP001301769"/>
    </source>
</evidence>
<feature type="transmembrane region" description="Helical" evidence="1">
    <location>
        <begin position="350"/>
        <end position="371"/>
    </location>
</feature>
<reference evidence="2" key="1">
    <citation type="journal article" date="2023" name="Mol. Phylogenet. Evol.">
        <title>Genome-scale phylogeny and comparative genomics of the fungal order Sordariales.</title>
        <authorList>
            <person name="Hensen N."/>
            <person name="Bonometti L."/>
            <person name="Westerberg I."/>
            <person name="Brannstrom I.O."/>
            <person name="Guillou S."/>
            <person name="Cros-Aarteil S."/>
            <person name="Calhoun S."/>
            <person name="Haridas S."/>
            <person name="Kuo A."/>
            <person name="Mondo S."/>
            <person name="Pangilinan J."/>
            <person name="Riley R."/>
            <person name="LaButti K."/>
            <person name="Andreopoulos B."/>
            <person name="Lipzen A."/>
            <person name="Chen C."/>
            <person name="Yan M."/>
            <person name="Daum C."/>
            <person name="Ng V."/>
            <person name="Clum A."/>
            <person name="Steindorff A."/>
            <person name="Ohm R.A."/>
            <person name="Martin F."/>
            <person name="Silar P."/>
            <person name="Natvig D.O."/>
            <person name="Lalanne C."/>
            <person name="Gautier V."/>
            <person name="Ament-Velasquez S.L."/>
            <person name="Kruys A."/>
            <person name="Hutchinson M.I."/>
            <person name="Powell A.J."/>
            <person name="Barry K."/>
            <person name="Miller A.N."/>
            <person name="Grigoriev I.V."/>
            <person name="Debuchy R."/>
            <person name="Gladieux P."/>
            <person name="Hiltunen Thoren M."/>
            <person name="Johannesson H."/>
        </authorList>
    </citation>
    <scope>NUCLEOTIDE SEQUENCE</scope>
    <source>
        <strain evidence="2">PSN293</strain>
    </source>
</reference>
<accession>A0AAN7B7P1</accession>
<gene>
    <name evidence="2" type="ORF">QBC37DRAFT_311818</name>
</gene>